<feature type="domain" description="DDE-1" evidence="1">
    <location>
        <begin position="1"/>
        <end position="65"/>
    </location>
</feature>
<dbReference type="Pfam" id="PF03184">
    <property type="entry name" value="DDE_1"/>
    <property type="match status" value="1"/>
</dbReference>
<protein>
    <recommendedName>
        <fullName evidence="1">DDE-1 domain-containing protein</fullName>
    </recommendedName>
</protein>
<proteinExistence type="predicted"/>
<evidence type="ECO:0000313" key="3">
    <source>
        <dbReference type="Proteomes" id="UP000246991"/>
    </source>
</evidence>
<sequence length="97" mass="10871">LPAHATHLLQPLNVGLFSPLQRYYSNSLDEYMRKGHSSINKEEFLPILMPARQLTFTVQNIRAAWEAVGIIPFNPRPVLGGVKREVKAVSQSECLAV</sequence>
<evidence type="ECO:0000259" key="1">
    <source>
        <dbReference type="Pfam" id="PF03184"/>
    </source>
</evidence>
<accession>A0A317SDH0</accession>
<dbReference type="Proteomes" id="UP000246991">
    <property type="component" value="Unassembled WGS sequence"/>
</dbReference>
<dbReference type="OrthoDB" id="5425161at2759"/>
<dbReference type="InterPro" id="IPR004875">
    <property type="entry name" value="DDE_SF_endonuclease_dom"/>
</dbReference>
<dbReference type="EMBL" id="PYWC01000151">
    <property type="protein sequence ID" value="PWW71670.1"/>
    <property type="molecule type" value="Genomic_DNA"/>
</dbReference>
<name>A0A317SDH0_9PEZI</name>
<dbReference type="STRING" id="42249.A0A317SDH0"/>
<reference evidence="2 3" key="1">
    <citation type="submission" date="2018-03" db="EMBL/GenBank/DDBJ databases">
        <title>Genomes of Pezizomycetes fungi and the evolution of truffles.</title>
        <authorList>
            <person name="Murat C."/>
            <person name="Payen T."/>
            <person name="Noel B."/>
            <person name="Kuo A."/>
            <person name="Martin F.M."/>
        </authorList>
    </citation>
    <scope>NUCLEOTIDE SEQUENCE [LARGE SCALE GENOMIC DNA]</scope>
    <source>
        <strain evidence="2">091103-1</strain>
    </source>
</reference>
<comment type="caution">
    <text evidence="2">The sequence shown here is derived from an EMBL/GenBank/DDBJ whole genome shotgun (WGS) entry which is preliminary data.</text>
</comment>
<gene>
    <name evidence="2" type="ORF">C7212DRAFT_233090</name>
</gene>
<dbReference type="AlphaFoldDB" id="A0A317SDH0"/>
<evidence type="ECO:0000313" key="2">
    <source>
        <dbReference type="EMBL" id="PWW71670.1"/>
    </source>
</evidence>
<dbReference type="GO" id="GO:0003676">
    <property type="term" value="F:nucleic acid binding"/>
    <property type="evidence" value="ECO:0007669"/>
    <property type="project" value="InterPro"/>
</dbReference>
<keyword evidence="3" id="KW-1185">Reference proteome</keyword>
<feature type="non-terminal residue" evidence="2">
    <location>
        <position position="1"/>
    </location>
</feature>
<organism evidence="2 3">
    <name type="scientific">Tuber magnatum</name>
    <name type="common">white Piedmont truffle</name>
    <dbReference type="NCBI Taxonomy" id="42249"/>
    <lineage>
        <taxon>Eukaryota</taxon>
        <taxon>Fungi</taxon>
        <taxon>Dikarya</taxon>
        <taxon>Ascomycota</taxon>
        <taxon>Pezizomycotina</taxon>
        <taxon>Pezizomycetes</taxon>
        <taxon>Pezizales</taxon>
        <taxon>Tuberaceae</taxon>
        <taxon>Tuber</taxon>
    </lineage>
</organism>